<evidence type="ECO:0000313" key="2">
    <source>
        <dbReference type="Proteomes" id="UP001732700"/>
    </source>
</evidence>
<accession>A0ACD5ZI37</accession>
<name>A0ACD5ZI37_AVESA</name>
<proteinExistence type="predicted"/>
<dbReference type="Proteomes" id="UP001732700">
    <property type="component" value="Chromosome 7A"/>
</dbReference>
<reference evidence="1" key="1">
    <citation type="submission" date="2021-05" db="EMBL/GenBank/DDBJ databases">
        <authorList>
            <person name="Scholz U."/>
            <person name="Mascher M."/>
            <person name="Fiebig A."/>
        </authorList>
    </citation>
    <scope>NUCLEOTIDE SEQUENCE [LARGE SCALE GENOMIC DNA]</scope>
</reference>
<evidence type="ECO:0000313" key="1">
    <source>
        <dbReference type="EnsemblPlants" id="AVESA.00010b.r2.7AG1195960.1.CDS"/>
    </source>
</evidence>
<organism evidence="1 2">
    <name type="scientific">Avena sativa</name>
    <name type="common">Oat</name>
    <dbReference type="NCBI Taxonomy" id="4498"/>
    <lineage>
        <taxon>Eukaryota</taxon>
        <taxon>Viridiplantae</taxon>
        <taxon>Streptophyta</taxon>
        <taxon>Embryophyta</taxon>
        <taxon>Tracheophyta</taxon>
        <taxon>Spermatophyta</taxon>
        <taxon>Magnoliopsida</taxon>
        <taxon>Liliopsida</taxon>
        <taxon>Poales</taxon>
        <taxon>Poaceae</taxon>
        <taxon>BOP clade</taxon>
        <taxon>Pooideae</taxon>
        <taxon>Poodae</taxon>
        <taxon>Poeae</taxon>
        <taxon>Poeae Chloroplast Group 1 (Aveneae type)</taxon>
        <taxon>Aveninae</taxon>
        <taxon>Avena</taxon>
    </lineage>
</organism>
<protein>
    <submittedName>
        <fullName evidence="1">Uncharacterized protein</fullName>
    </submittedName>
</protein>
<keyword evidence="2" id="KW-1185">Reference proteome</keyword>
<reference evidence="1" key="2">
    <citation type="submission" date="2025-09" db="UniProtKB">
        <authorList>
            <consortium name="EnsemblPlants"/>
        </authorList>
    </citation>
    <scope>IDENTIFICATION</scope>
</reference>
<sequence>MDNSSQLIVLLGVLLLASSLFGGCFSSLQEEGHPRIAWPSELHPEFFLPNGNLTADRNSIITYYSSHTWLPGGGGVNYYGVEATLDVYNFDLEHGQVSAAAIWIVNRGDGHPSSLSAIQFGWHIFPWLYKDSRTHFYTAWMSGGVSGKGCMNMNCPGFHKSSSSIAPGHVISPVSHVGGQKSNITMRIFKEKYSGDWHIHFGPNGDSEPVGYFPKSLIPGLIDNPVEISFGGYVAHRKPRLSPPMGSGYVAYNENSAFFGNLKLIDQDGNDYTIDKDLPYTADMKGCYNPSVIDSAQFFYGGPGCID</sequence>
<dbReference type="EnsemblPlants" id="AVESA.00010b.r2.7AG1195960.1">
    <property type="protein sequence ID" value="AVESA.00010b.r2.7AG1195960.1.CDS"/>
    <property type="gene ID" value="AVESA.00010b.r2.7AG1195960"/>
</dbReference>